<evidence type="ECO:0000313" key="13">
    <source>
        <dbReference type="Proteomes" id="UP000283000"/>
    </source>
</evidence>
<protein>
    <submittedName>
        <fullName evidence="6">Putative membrane protein</fullName>
    </submittedName>
</protein>
<keyword evidence="1" id="KW-0812">Transmembrane</keyword>
<keyword evidence="1" id="KW-0472">Membrane</keyword>
<sequence length="95" mass="10731">MNMEHGPAAWPFFFLIPIFWVLIIGLVVTLIITLNRRRWRQAGGPPWADGQGRFGSTKNAEATLSERFAQGDIDEAEYRGRLEVLRANRLDSGTS</sequence>
<dbReference type="Proteomes" id="UP000234525">
    <property type="component" value="Unassembled WGS sequence"/>
</dbReference>
<dbReference type="Proteomes" id="UP000094793">
    <property type="component" value="Chromosome"/>
</dbReference>
<evidence type="ECO:0000313" key="4">
    <source>
        <dbReference type="EMBL" id="PCC46460.1"/>
    </source>
</evidence>
<dbReference type="EMBL" id="FXYZ01000004">
    <property type="protein sequence ID" value="SMX74741.1"/>
    <property type="molecule type" value="Genomic_DNA"/>
</dbReference>
<reference evidence="3 13" key="7">
    <citation type="submission" date="2019-01" db="EMBL/GenBank/DDBJ databases">
        <title>Comparative genomic analysis of Brevibacterium aurantiacum sheds light on its evolution and its adaptation to smear-ripened cheeses.</title>
        <authorList>
            <person name="Moineau S."/>
        </authorList>
    </citation>
    <scope>NUCLEOTIDE SEQUENCE [LARGE SCALE GENOMIC DNA]</scope>
    <source>
        <strain evidence="3 13">SMQ-1417</strain>
    </source>
</reference>
<organism evidence="2 8">
    <name type="scientific">Brevibacterium aurantiacum</name>
    <dbReference type="NCBI Taxonomy" id="273384"/>
    <lineage>
        <taxon>Bacteria</taxon>
        <taxon>Bacillati</taxon>
        <taxon>Actinomycetota</taxon>
        <taxon>Actinomycetes</taxon>
        <taxon>Micrococcales</taxon>
        <taxon>Brevibacteriaceae</taxon>
        <taxon>Brevibacterium</taxon>
    </lineage>
</organism>
<dbReference type="Proteomes" id="UP000217881">
    <property type="component" value="Unassembled WGS sequence"/>
</dbReference>
<dbReference type="RefSeq" id="WP_009883195.1">
    <property type="nucleotide sequence ID" value="NZ_AAGP01000014.1"/>
</dbReference>
<dbReference type="Proteomes" id="UP000234327">
    <property type="component" value="Unassembled WGS sequence"/>
</dbReference>
<dbReference type="EMBL" id="FXZB01000007">
    <property type="protein sequence ID" value="SMX74234.1"/>
    <property type="molecule type" value="Genomic_DNA"/>
</dbReference>
<dbReference type="KEGG" id="blin:BLSMQ_0882"/>
<evidence type="ECO:0000313" key="9">
    <source>
        <dbReference type="Proteomes" id="UP000217564"/>
    </source>
</evidence>
<dbReference type="EMBL" id="CP017150">
    <property type="protein sequence ID" value="AOP52594.1"/>
    <property type="molecule type" value="Genomic_DNA"/>
</dbReference>
<evidence type="ECO:0000313" key="2">
    <source>
        <dbReference type="EMBL" id="AOP52594.1"/>
    </source>
</evidence>
<keyword evidence="12" id="KW-1185">Reference proteome</keyword>
<dbReference type="EMBL" id="NRHA01000013">
    <property type="protein sequence ID" value="PCC53380.1"/>
    <property type="molecule type" value="Genomic_DNA"/>
</dbReference>
<dbReference type="EMBL" id="NRGP01000014">
    <property type="protein sequence ID" value="PCC46460.1"/>
    <property type="molecule type" value="Genomic_DNA"/>
</dbReference>
<evidence type="ECO:0000313" key="7">
    <source>
        <dbReference type="EMBL" id="SMX74741.1"/>
    </source>
</evidence>
<evidence type="ECO:0000313" key="11">
    <source>
        <dbReference type="Proteomes" id="UP000234327"/>
    </source>
</evidence>
<evidence type="ECO:0000256" key="1">
    <source>
        <dbReference type="SAM" id="Phobius"/>
    </source>
</evidence>
<accession>A0A1D7W0X1</accession>
<dbReference type="eggNOG" id="COG3462">
    <property type="taxonomic scope" value="Bacteria"/>
</dbReference>
<name>A0A1D7W0X1_BREAU</name>
<evidence type="ECO:0000313" key="10">
    <source>
        <dbReference type="Proteomes" id="UP000217881"/>
    </source>
</evidence>
<accession>A0A2A3Z497</accession>
<dbReference type="EMBL" id="CP025330">
    <property type="protein sequence ID" value="AZT92496.1"/>
    <property type="molecule type" value="Genomic_DNA"/>
</dbReference>
<dbReference type="OrthoDB" id="3748887at2"/>
<evidence type="ECO:0000313" key="5">
    <source>
        <dbReference type="EMBL" id="PCC53380.1"/>
    </source>
</evidence>
<gene>
    <name evidence="6" type="ORF">BAUR9175_01296</name>
    <name evidence="7" type="ORF">BAURA63_01219</name>
    <name evidence="2" type="ORF">BLSMQ_0882</name>
    <name evidence="5" type="ORF">CIK59_11720</name>
    <name evidence="4" type="ORF">CIK64_10330</name>
    <name evidence="3" type="ORF">CXR23_04510</name>
</gene>
<feature type="transmembrane region" description="Helical" evidence="1">
    <location>
        <begin position="12"/>
        <end position="34"/>
    </location>
</feature>
<reference evidence="2" key="1">
    <citation type="submission" date="2016-09" db="EMBL/GenBank/DDBJ databases">
        <title>Complete Genome Sequence of Brevibacterium aurantiacum SMQ-1335.</title>
        <authorList>
            <person name="de Melo A.G."/>
            <person name="Labrie S.J."/>
            <person name="Dumaresq J."/>
            <person name="Roberts R.J."/>
            <person name="Tremblay D.M."/>
            <person name="Moineau S."/>
        </authorList>
    </citation>
    <scope>NUCLEOTIDE SEQUENCE</scope>
    <source>
        <strain evidence="2">SMQ-1335</strain>
    </source>
</reference>
<evidence type="ECO:0000313" key="6">
    <source>
        <dbReference type="EMBL" id="SMX74234.1"/>
    </source>
</evidence>
<accession>A0A2H1IHW4</accession>
<dbReference type="Proteomes" id="UP000283000">
    <property type="component" value="Chromosome"/>
</dbReference>
<evidence type="ECO:0000313" key="3">
    <source>
        <dbReference type="EMBL" id="AZT92496.1"/>
    </source>
</evidence>
<keyword evidence="1" id="KW-1133">Transmembrane helix</keyword>
<reference evidence="12" key="4">
    <citation type="submission" date="2017-03" db="EMBL/GenBank/DDBJ databases">
        <authorList>
            <person name="Monnet C."/>
        </authorList>
    </citation>
    <scope>NUCLEOTIDE SEQUENCE [LARGE SCALE GENOMIC DNA]</scope>
    <source>
        <strain evidence="12">ATCC 9175</strain>
    </source>
</reference>
<evidence type="ECO:0000313" key="12">
    <source>
        <dbReference type="Proteomes" id="UP000234525"/>
    </source>
</evidence>
<dbReference type="AlphaFoldDB" id="A0A1D7W0X1"/>
<reference evidence="9 10" key="3">
    <citation type="journal article" date="2017" name="Elife">
        <title>Extensive horizontal gene transfer in cheese-associated bacteria.</title>
        <authorList>
            <person name="Bonham K.S."/>
            <person name="Wolfe B.E."/>
            <person name="Dutton R.J."/>
        </authorList>
    </citation>
    <scope>NUCLEOTIDE SEQUENCE [LARGE SCALE GENOMIC DNA]</scope>
    <source>
        <strain evidence="5 10">738_8</strain>
        <strain evidence="4 9">947_7</strain>
    </source>
</reference>
<dbReference type="PATRIC" id="fig|1703.10.peg.904"/>
<reference evidence="3 13" key="6">
    <citation type="submission" date="2017-12" db="EMBL/GenBank/DDBJ databases">
        <authorList>
            <person name="Levesque S."/>
        </authorList>
    </citation>
    <scope>NUCLEOTIDE SEQUENCE [LARGE SCALE GENOMIC DNA]</scope>
    <source>
        <strain evidence="3 13">SMQ-1417</strain>
    </source>
</reference>
<dbReference type="Proteomes" id="UP000217564">
    <property type="component" value="Unassembled WGS sequence"/>
</dbReference>
<proteinExistence type="predicted"/>
<reference evidence="8" key="2">
    <citation type="submission" date="2016-09" db="EMBL/GenBank/DDBJ databases">
        <title>Complete Genome Sequence of Brevibacterium linens SMQ-1335.</title>
        <authorList>
            <person name="de Melo A.G."/>
            <person name="Labrie S.J."/>
            <person name="Dumaresq J."/>
            <person name="Roberts R.J."/>
            <person name="Tremblay D.M."/>
            <person name="Moineau S."/>
        </authorList>
    </citation>
    <scope>NUCLEOTIDE SEQUENCE [LARGE SCALE GENOMIC DNA]</scope>
    <source>
        <strain evidence="8">SMQ-1335</strain>
    </source>
</reference>
<reference evidence="6 11" key="5">
    <citation type="submission" date="2017-03" db="EMBL/GenBank/DDBJ databases">
        <authorList>
            <person name="Afonso C.L."/>
            <person name="Miller P.J."/>
            <person name="Scott M.A."/>
            <person name="Spackman E."/>
            <person name="Goraichik I."/>
            <person name="Dimitrov K.M."/>
            <person name="Suarez D.L."/>
            <person name="Swayne D.E."/>
        </authorList>
    </citation>
    <scope>NUCLEOTIDE SEQUENCE [LARGE SCALE GENOMIC DNA]</scope>
    <source>
        <strain evidence="7">6</strain>
        <strain evidence="11">6(3)</strain>
        <strain evidence="6">ATCC 9175</strain>
    </source>
</reference>
<evidence type="ECO:0000313" key="8">
    <source>
        <dbReference type="Proteomes" id="UP000094793"/>
    </source>
</evidence>